<comment type="caution">
    <text evidence="3">The sequence shown here is derived from an EMBL/GenBank/DDBJ whole genome shotgun (WGS) entry which is preliminary data.</text>
</comment>
<organism evidence="3 4">
    <name type="scientific">Candidatus Segetimicrobium genomatis</name>
    <dbReference type="NCBI Taxonomy" id="2569760"/>
    <lineage>
        <taxon>Bacteria</taxon>
        <taxon>Bacillati</taxon>
        <taxon>Candidatus Sysuimicrobiota</taxon>
        <taxon>Candidatus Sysuimicrobiia</taxon>
        <taxon>Candidatus Sysuimicrobiales</taxon>
        <taxon>Candidatus Segetimicrobiaceae</taxon>
        <taxon>Candidatus Segetimicrobium</taxon>
    </lineage>
</organism>
<dbReference type="AlphaFoldDB" id="A0A537JXT8"/>
<dbReference type="PROSITE" id="PS51257">
    <property type="entry name" value="PROKAR_LIPOPROTEIN"/>
    <property type="match status" value="1"/>
</dbReference>
<protein>
    <recommendedName>
        <fullName evidence="5">Lipoprotein</fullName>
    </recommendedName>
</protein>
<dbReference type="EMBL" id="VBAK01000141">
    <property type="protein sequence ID" value="TMI88357.1"/>
    <property type="molecule type" value="Genomic_DNA"/>
</dbReference>
<evidence type="ECO:0000313" key="3">
    <source>
        <dbReference type="EMBL" id="TMI88357.1"/>
    </source>
</evidence>
<evidence type="ECO:0000313" key="4">
    <source>
        <dbReference type="Proteomes" id="UP000318509"/>
    </source>
</evidence>
<evidence type="ECO:0000256" key="1">
    <source>
        <dbReference type="SAM" id="MobiDB-lite"/>
    </source>
</evidence>
<evidence type="ECO:0000256" key="2">
    <source>
        <dbReference type="SAM" id="SignalP"/>
    </source>
</evidence>
<evidence type="ECO:0008006" key="5">
    <source>
        <dbReference type="Google" id="ProtNLM"/>
    </source>
</evidence>
<keyword evidence="2" id="KW-0732">Signal</keyword>
<gene>
    <name evidence="3" type="ORF">E6H00_13060</name>
</gene>
<sequence>MNISRILCSLAALALAGCGLRGYHFASYGPGDTSAGDVTHATEAGARVVVPNTPPDPPQNSYEKPTNNRGATPRRRPSKKTCGTERWAVKTLADPEGEAIAALTPMPNTVHGLASLTAPSEPELKRAARRFPPERNVYRVSALVLGAKQEPDQDFHLVLADPAEPASTLVAEIPSGACVRPARAKFFRELRAAFTASFLAPEAEHLAKLPQAKPACVTGVGFFDFLHGQTGAAVNGIELHPVVGLEPGFCR</sequence>
<proteinExistence type="predicted"/>
<dbReference type="Proteomes" id="UP000318509">
    <property type="component" value="Unassembled WGS sequence"/>
</dbReference>
<feature type="region of interest" description="Disordered" evidence="1">
    <location>
        <begin position="48"/>
        <end position="84"/>
    </location>
</feature>
<accession>A0A537JXT8</accession>
<name>A0A537JXT8_9BACT</name>
<feature type="compositionally biased region" description="Polar residues" evidence="1">
    <location>
        <begin position="59"/>
        <end position="70"/>
    </location>
</feature>
<feature type="chain" id="PRO_5021750235" description="Lipoprotein" evidence="2">
    <location>
        <begin position="27"/>
        <end position="251"/>
    </location>
</feature>
<reference evidence="3 4" key="1">
    <citation type="journal article" date="2019" name="Nat. Microbiol.">
        <title>Mediterranean grassland soil C-N compound turnover is dependent on rainfall and depth, and is mediated by genomically divergent microorganisms.</title>
        <authorList>
            <person name="Diamond S."/>
            <person name="Andeer P.F."/>
            <person name="Li Z."/>
            <person name="Crits-Christoph A."/>
            <person name="Burstein D."/>
            <person name="Anantharaman K."/>
            <person name="Lane K.R."/>
            <person name="Thomas B.C."/>
            <person name="Pan C."/>
            <person name="Northen T.R."/>
            <person name="Banfield J.F."/>
        </authorList>
    </citation>
    <scope>NUCLEOTIDE SEQUENCE [LARGE SCALE GENOMIC DNA]</scope>
    <source>
        <strain evidence="3">NP_3</strain>
    </source>
</reference>
<feature type="signal peptide" evidence="2">
    <location>
        <begin position="1"/>
        <end position="26"/>
    </location>
</feature>